<reference evidence="2" key="2">
    <citation type="submission" date="2022-01" db="EMBL/GenBank/DDBJ databases">
        <authorList>
            <person name="Yamashiro T."/>
            <person name="Shiraishi A."/>
            <person name="Satake H."/>
            <person name="Nakayama K."/>
        </authorList>
    </citation>
    <scope>NUCLEOTIDE SEQUENCE</scope>
</reference>
<dbReference type="Proteomes" id="UP001151760">
    <property type="component" value="Unassembled WGS sequence"/>
</dbReference>
<evidence type="ECO:0000313" key="2">
    <source>
        <dbReference type="EMBL" id="GJT30751.1"/>
    </source>
</evidence>
<reference evidence="2" key="1">
    <citation type="journal article" date="2022" name="Int. J. Mol. Sci.">
        <title>Draft Genome of Tanacetum Coccineum: Genomic Comparison of Closely Related Tanacetum-Family Plants.</title>
        <authorList>
            <person name="Yamashiro T."/>
            <person name="Shiraishi A."/>
            <person name="Nakayama K."/>
            <person name="Satake H."/>
        </authorList>
    </citation>
    <scope>NUCLEOTIDE SEQUENCE</scope>
</reference>
<evidence type="ECO:0000313" key="3">
    <source>
        <dbReference type="Proteomes" id="UP001151760"/>
    </source>
</evidence>
<accession>A0ABQ5CXS5</accession>
<keyword evidence="3" id="KW-1185">Reference proteome</keyword>
<dbReference type="EMBL" id="BQNB010014650">
    <property type="protein sequence ID" value="GJT30751.1"/>
    <property type="molecule type" value="Genomic_DNA"/>
</dbReference>
<protein>
    <submittedName>
        <fullName evidence="2">Uncharacterized protein</fullName>
    </submittedName>
</protein>
<feature type="region of interest" description="Disordered" evidence="1">
    <location>
        <begin position="1"/>
        <end position="47"/>
    </location>
</feature>
<sequence>MASSANSSTQNPPSKMPRTDYIDISSDETSPIQNHYTNTTQPLLPPNITLDTTLALSIPPPSTNQTPPTQEAIVSPLALRVLVFSSPPSSPLDPHPYLSSIHDLPPRSSNPLPQTLSQGLSQTLLLLTPMDFEPSFRPINFSSAIISAQPEPFLSREQVLDQLCHYQDFDRHIEEAIQNAQQVRDILIPPNTTFPPQMSTILPF</sequence>
<evidence type="ECO:0000256" key="1">
    <source>
        <dbReference type="SAM" id="MobiDB-lite"/>
    </source>
</evidence>
<comment type="caution">
    <text evidence="2">The sequence shown here is derived from an EMBL/GenBank/DDBJ whole genome shotgun (WGS) entry which is preliminary data.</text>
</comment>
<feature type="compositionally biased region" description="Polar residues" evidence="1">
    <location>
        <begin position="1"/>
        <end position="13"/>
    </location>
</feature>
<name>A0ABQ5CXS5_9ASTR</name>
<organism evidence="2 3">
    <name type="scientific">Tanacetum coccineum</name>
    <dbReference type="NCBI Taxonomy" id="301880"/>
    <lineage>
        <taxon>Eukaryota</taxon>
        <taxon>Viridiplantae</taxon>
        <taxon>Streptophyta</taxon>
        <taxon>Embryophyta</taxon>
        <taxon>Tracheophyta</taxon>
        <taxon>Spermatophyta</taxon>
        <taxon>Magnoliopsida</taxon>
        <taxon>eudicotyledons</taxon>
        <taxon>Gunneridae</taxon>
        <taxon>Pentapetalae</taxon>
        <taxon>asterids</taxon>
        <taxon>campanulids</taxon>
        <taxon>Asterales</taxon>
        <taxon>Asteraceae</taxon>
        <taxon>Asteroideae</taxon>
        <taxon>Anthemideae</taxon>
        <taxon>Anthemidinae</taxon>
        <taxon>Tanacetum</taxon>
    </lineage>
</organism>
<gene>
    <name evidence="2" type="ORF">Tco_0911026</name>
</gene>
<feature type="compositionally biased region" description="Polar residues" evidence="1">
    <location>
        <begin position="27"/>
        <end position="42"/>
    </location>
</feature>
<proteinExistence type="predicted"/>